<evidence type="ECO:0000313" key="1">
    <source>
        <dbReference type="EMBL" id="VDK25515.1"/>
    </source>
</evidence>
<dbReference type="WBParaSite" id="ASIM_0000563501-mRNA-1">
    <property type="protein sequence ID" value="ASIM_0000563501-mRNA-1"/>
    <property type="gene ID" value="ASIM_0000563501"/>
</dbReference>
<dbReference type="Proteomes" id="UP000267096">
    <property type="component" value="Unassembled WGS sequence"/>
</dbReference>
<keyword evidence="2" id="KW-1185">Reference proteome</keyword>
<proteinExistence type="predicted"/>
<reference evidence="3" key="1">
    <citation type="submission" date="2017-02" db="UniProtKB">
        <authorList>
            <consortium name="WormBaseParasite"/>
        </authorList>
    </citation>
    <scope>IDENTIFICATION</scope>
</reference>
<sequence length="98" mass="11422">MLPMTQSVRGALFRSGRNAFRAPRRESLLRRFEDDEVENQMQVCSNTRNIKIFLLNALILERKNVIEFFESLQSDFQELSRSNNYLRCSAPCSTLTDS</sequence>
<evidence type="ECO:0000313" key="2">
    <source>
        <dbReference type="Proteomes" id="UP000267096"/>
    </source>
</evidence>
<dbReference type="AlphaFoldDB" id="A0A0M3JDE9"/>
<reference evidence="1 2" key="2">
    <citation type="submission" date="2018-11" db="EMBL/GenBank/DDBJ databases">
        <authorList>
            <consortium name="Pathogen Informatics"/>
        </authorList>
    </citation>
    <scope>NUCLEOTIDE SEQUENCE [LARGE SCALE GENOMIC DNA]</scope>
</reference>
<name>A0A0M3JDE9_ANISI</name>
<organism evidence="3">
    <name type="scientific">Anisakis simplex</name>
    <name type="common">Herring worm</name>
    <dbReference type="NCBI Taxonomy" id="6269"/>
    <lineage>
        <taxon>Eukaryota</taxon>
        <taxon>Metazoa</taxon>
        <taxon>Ecdysozoa</taxon>
        <taxon>Nematoda</taxon>
        <taxon>Chromadorea</taxon>
        <taxon>Rhabditida</taxon>
        <taxon>Spirurina</taxon>
        <taxon>Ascaridomorpha</taxon>
        <taxon>Ascaridoidea</taxon>
        <taxon>Anisakidae</taxon>
        <taxon>Anisakis</taxon>
        <taxon>Anisakis simplex complex</taxon>
    </lineage>
</organism>
<dbReference type="EMBL" id="UYRR01010591">
    <property type="protein sequence ID" value="VDK25515.1"/>
    <property type="molecule type" value="Genomic_DNA"/>
</dbReference>
<gene>
    <name evidence="1" type="ORF">ASIM_LOCUS5432</name>
</gene>
<evidence type="ECO:0000313" key="3">
    <source>
        <dbReference type="WBParaSite" id="ASIM_0000563501-mRNA-1"/>
    </source>
</evidence>
<accession>A0A0M3JDE9</accession>
<protein>
    <submittedName>
        <fullName evidence="3">FAD assembly factor SdhE</fullName>
    </submittedName>
</protein>